<dbReference type="AlphaFoldDB" id="A0A0N7KEX4"/>
<dbReference type="Proteomes" id="UP000059680">
    <property type="component" value="Chromosome 2"/>
</dbReference>
<sequence length="202" mass="20994">MPPQLHLHDGYQYQYTELALEELEDGEDDVVDVAEAGGLGLLGVVQPAGPVDGDVVGAVVELDGGADGGPRVGLAVGVEAVEDGAVRADVEAAEGADLAELGLRGDGAEEGDVVVGVEAAEVDAAGGERAEHLHLGRGEEAVVGEQRVGHPHPVGLHRVALTVVVVAHLRVVEVAHPPLLRVAARRRRQRVAARARRRGVHR</sequence>
<protein>
    <submittedName>
        <fullName evidence="1">Os02g0214766 protein</fullName>
    </submittedName>
</protein>
<name>A0A0N7KEX4_ORYSJ</name>
<dbReference type="Gramene" id="Os02t0214766-00">
    <property type="protein sequence ID" value="Os02t0214766-00"/>
    <property type="gene ID" value="Os02g0214766"/>
</dbReference>
<dbReference type="eggNOG" id="ENOG502SWGS">
    <property type="taxonomic scope" value="Eukaryota"/>
</dbReference>
<reference evidence="1 2" key="2">
    <citation type="journal article" date="2013" name="Plant Cell Physiol.">
        <title>Rice Annotation Project Database (RAP-DB): an integrative and interactive database for rice genomics.</title>
        <authorList>
            <person name="Sakai H."/>
            <person name="Lee S.S."/>
            <person name="Tanaka T."/>
            <person name="Numa H."/>
            <person name="Kim J."/>
            <person name="Kawahara Y."/>
            <person name="Wakimoto H."/>
            <person name="Yang C.C."/>
            <person name="Iwamoto M."/>
            <person name="Abe T."/>
            <person name="Yamada Y."/>
            <person name="Muto A."/>
            <person name="Inokuchi H."/>
            <person name="Ikemura T."/>
            <person name="Matsumoto T."/>
            <person name="Sasaki T."/>
            <person name="Itoh T."/>
        </authorList>
    </citation>
    <scope>NUCLEOTIDE SEQUENCE [LARGE SCALE GENOMIC DNA]</scope>
    <source>
        <strain evidence="2">cv. Nipponbare</strain>
    </source>
</reference>
<proteinExistence type="predicted"/>
<accession>A0A0N7KEX4</accession>
<keyword evidence="2" id="KW-1185">Reference proteome</keyword>
<evidence type="ECO:0000313" key="1">
    <source>
        <dbReference type="EMBL" id="BAS77625.1"/>
    </source>
</evidence>
<gene>
    <name evidence="1" type="ordered locus">Os02g0214766</name>
    <name evidence="1" type="ORF">OSNPB_020214766</name>
</gene>
<reference evidence="1 2" key="3">
    <citation type="journal article" date="2013" name="Rice">
        <title>Improvement of the Oryza sativa Nipponbare reference genome using next generation sequence and optical map data.</title>
        <authorList>
            <person name="Kawahara Y."/>
            <person name="de la Bastide M."/>
            <person name="Hamilton J.P."/>
            <person name="Kanamori H."/>
            <person name="McCombie W.R."/>
            <person name="Ouyang S."/>
            <person name="Schwartz D.C."/>
            <person name="Tanaka T."/>
            <person name="Wu J."/>
            <person name="Zhou S."/>
            <person name="Childs K.L."/>
            <person name="Davidson R.M."/>
            <person name="Lin H."/>
            <person name="Quesada-Ocampo L."/>
            <person name="Vaillancourt B."/>
            <person name="Sakai H."/>
            <person name="Lee S.S."/>
            <person name="Kim J."/>
            <person name="Numa H."/>
            <person name="Itoh T."/>
            <person name="Buell C.R."/>
            <person name="Matsumoto T."/>
        </authorList>
    </citation>
    <scope>NUCLEOTIDE SEQUENCE [LARGE SCALE GENOMIC DNA]</scope>
    <source>
        <strain evidence="2">cv. Nipponbare</strain>
    </source>
</reference>
<evidence type="ECO:0000313" key="2">
    <source>
        <dbReference type="Proteomes" id="UP000059680"/>
    </source>
</evidence>
<dbReference type="PaxDb" id="39947-A0A0N7KEX4"/>
<organism evidence="1 2">
    <name type="scientific">Oryza sativa subsp. japonica</name>
    <name type="common">Rice</name>
    <dbReference type="NCBI Taxonomy" id="39947"/>
    <lineage>
        <taxon>Eukaryota</taxon>
        <taxon>Viridiplantae</taxon>
        <taxon>Streptophyta</taxon>
        <taxon>Embryophyta</taxon>
        <taxon>Tracheophyta</taxon>
        <taxon>Spermatophyta</taxon>
        <taxon>Magnoliopsida</taxon>
        <taxon>Liliopsida</taxon>
        <taxon>Poales</taxon>
        <taxon>Poaceae</taxon>
        <taxon>BOP clade</taxon>
        <taxon>Oryzoideae</taxon>
        <taxon>Oryzeae</taxon>
        <taxon>Oryzinae</taxon>
        <taxon>Oryza</taxon>
        <taxon>Oryza sativa</taxon>
    </lineage>
</organism>
<dbReference type="FunCoup" id="A0A0N7KEX4">
    <property type="interactions" value="2"/>
</dbReference>
<feature type="non-terminal residue" evidence="1">
    <location>
        <position position="202"/>
    </location>
</feature>
<dbReference type="EMBL" id="AP014958">
    <property type="protein sequence ID" value="BAS77625.1"/>
    <property type="molecule type" value="Genomic_DNA"/>
</dbReference>
<reference evidence="2" key="1">
    <citation type="journal article" date="2005" name="Nature">
        <title>The map-based sequence of the rice genome.</title>
        <authorList>
            <consortium name="International rice genome sequencing project (IRGSP)"/>
            <person name="Matsumoto T."/>
            <person name="Wu J."/>
            <person name="Kanamori H."/>
            <person name="Katayose Y."/>
            <person name="Fujisawa M."/>
            <person name="Namiki N."/>
            <person name="Mizuno H."/>
            <person name="Yamamoto K."/>
            <person name="Antonio B.A."/>
            <person name="Baba T."/>
            <person name="Sakata K."/>
            <person name="Nagamura Y."/>
            <person name="Aoki H."/>
            <person name="Arikawa K."/>
            <person name="Arita K."/>
            <person name="Bito T."/>
            <person name="Chiden Y."/>
            <person name="Fujitsuka N."/>
            <person name="Fukunaka R."/>
            <person name="Hamada M."/>
            <person name="Harada C."/>
            <person name="Hayashi A."/>
            <person name="Hijishita S."/>
            <person name="Honda M."/>
            <person name="Hosokawa S."/>
            <person name="Ichikawa Y."/>
            <person name="Idonuma A."/>
            <person name="Iijima M."/>
            <person name="Ikeda M."/>
            <person name="Ikeno M."/>
            <person name="Ito K."/>
            <person name="Ito S."/>
            <person name="Ito T."/>
            <person name="Ito Y."/>
            <person name="Ito Y."/>
            <person name="Iwabuchi A."/>
            <person name="Kamiya K."/>
            <person name="Karasawa W."/>
            <person name="Kurita K."/>
            <person name="Katagiri S."/>
            <person name="Kikuta A."/>
            <person name="Kobayashi H."/>
            <person name="Kobayashi N."/>
            <person name="Machita K."/>
            <person name="Maehara T."/>
            <person name="Masukawa M."/>
            <person name="Mizubayashi T."/>
            <person name="Mukai Y."/>
            <person name="Nagasaki H."/>
            <person name="Nagata Y."/>
            <person name="Naito S."/>
            <person name="Nakashima M."/>
            <person name="Nakama Y."/>
            <person name="Nakamichi Y."/>
            <person name="Nakamura M."/>
            <person name="Meguro A."/>
            <person name="Negishi M."/>
            <person name="Ohta I."/>
            <person name="Ohta T."/>
            <person name="Okamoto M."/>
            <person name="Ono N."/>
            <person name="Saji S."/>
            <person name="Sakaguchi M."/>
            <person name="Sakai K."/>
            <person name="Shibata M."/>
            <person name="Shimokawa T."/>
            <person name="Song J."/>
            <person name="Takazaki Y."/>
            <person name="Terasawa K."/>
            <person name="Tsugane M."/>
            <person name="Tsuji K."/>
            <person name="Ueda S."/>
            <person name="Waki K."/>
            <person name="Yamagata H."/>
            <person name="Yamamoto M."/>
            <person name="Yamamoto S."/>
            <person name="Yamane H."/>
            <person name="Yoshiki S."/>
            <person name="Yoshihara R."/>
            <person name="Yukawa K."/>
            <person name="Zhong H."/>
            <person name="Yano M."/>
            <person name="Yuan Q."/>
            <person name="Ouyang S."/>
            <person name="Liu J."/>
            <person name="Jones K.M."/>
            <person name="Gansberger K."/>
            <person name="Moffat K."/>
            <person name="Hill J."/>
            <person name="Bera J."/>
            <person name="Fadrosh D."/>
            <person name="Jin S."/>
            <person name="Johri S."/>
            <person name="Kim M."/>
            <person name="Overton L."/>
            <person name="Reardon M."/>
            <person name="Tsitrin T."/>
            <person name="Vuong H."/>
            <person name="Weaver B."/>
            <person name="Ciecko A."/>
            <person name="Tallon L."/>
            <person name="Jackson J."/>
            <person name="Pai G."/>
            <person name="Aken S.V."/>
            <person name="Utterback T."/>
            <person name="Reidmuller S."/>
            <person name="Feldblyum T."/>
            <person name="Hsiao J."/>
            <person name="Zismann V."/>
            <person name="Iobst S."/>
            <person name="de Vazeille A.R."/>
            <person name="Buell C.R."/>
            <person name="Ying K."/>
            <person name="Li Y."/>
            <person name="Lu T."/>
            <person name="Huang Y."/>
            <person name="Zhao Q."/>
            <person name="Feng Q."/>
            <person name="Zhang L."/>
            <person name="Zhu J."/>
            <person name="Weng Q."/>
            <person name="Mu J."/>
            <person name="Lu Y."/>
            <person name="Fan D."/>
            <person name="Liu Y."/>
            <person name="Guan J."/>
            <person name="Zhang Y."/>
            <person name="Yu S."/>
            <person name="Liu X."/>
            <person name="Zhang Y."/>
            <person name="Hong G."/>
            <person name="Han B."/>
            <person name="Choisne N."/>
            <person name="Demange N."/>
            <person name="Orjeda G."/>
            <person name="Samain S."/>
            <person name="Cattolico L."/>
            <person name="Pelletier E."/>
            <person name="Couloux A."/>
            <person name="Segurens B."/>
            <person name="Wincker P."/>
            <person name="D'Hont A."/>
            <person name="Scarpelli C."/>
            <person name="Weissenbach J."/>
            <person name="Salanoubat M."/>
            <person name="Quetier F."/>
            <person name="Yu Y."/>
            <person name="Kim H.R."/>
            <person name="Rambo T."/>
            <person name="Currie J."/>
            <person name="Collura K."/>
            <person name="Luo M."/>
            <person name="Yang T."/>
            <person name="Ammiraju J.S.S."/>
            <person name="Engler F."/>
            <person name="Soderlund C."/>
            <person name="Wing R.A."/>
            <person name="Palmer L.E."/>
            <person name="de la Bastide M."/>
            <person name="Spiegel L."/>
            <person name="Nascimento L."/>
            <person name="Zutavern T."/>
            <person name="O'Shaughnessy A."/>
            <person name="Dike S."/>
            <person name="Dedhia N."/>
            <person name="Preston R."/>
            <person name="Balija V."/>
            <person name="McCombie W.R."/>
            <person name="Chow T."/>
            <person name="Chen H."/>
            <person name="Chung M."/>
            <person name="Chen C."/>
            <person name="Shaw J."/>
            <person name="Wu H."/>
            <person name="Hsiao K."/>
            <person name="Chao Y."/>
            <person name="Chu M."/>
            <person name="Cheng C."/>
            <person name="Hour A."/>
            <person name="Lee P."/>
            <person name="Lin S."/>
            <person name="Lin Y."/>
            <person name="Liou J."/>
            <person name="Liu S."/>
            <person name="Hsing Y."/>
            <person name="Raghuvanshi S."/>
            <person name="Mohanty A."/>
            <person name="Bharti A.K."/>
            <person name="Gaur A."/>
            <person name="Gupta V."/>
            <person name="Kumar D."/>
            <person name="Ravi V."/>
            <person name="Vij S."/>
            <person name="Kapur A."/>
            <person name="Khurana P."/>
            <person name="Khurana P."/>
            <person name="Khurana J.P."/>
            <person name="Tyagi A.K."/>
            <person name="Gaikwad K."/>
            <person name="Singh A."/>
            <person name="Dalal V."/>
            <person name="Srivastava S."/>
            <person name="Dixit A."/>
            <person name="Pal A.K."/>
            <person name="Ghazi I.A."/>
            <person name="Yadav M."/>
            <person name="Pandit A."/>
            <person name="Bhargava A."/>
            <person name="Sureshbabu K."/>
            <person name="Batra K."/>
            <person name="Sharma T.R."/>
            <person name="Mohapatra T."/>
            <person name="Singh N.K."/>
            <person name="Messing J."/>
            <person name="Nelson A.B."/>
            <person name="Fuks G."/>
            <person name="Kavchok S."/>
            <person name="Keizer G."/>
            <person name="Linton E."/>
            <person name="Llaca V."/>
            <person name="Song R."/>
            <person name="Tanyolac B."/>
            <person name="Young S."/>
            <person name="Ho-Il K."/>
            <person name="Hahn J.H."/>
            <person name="Sangsakoo G."/>
            <person name="Vanavichit A."/>
            <person name="de Mattos Luiz.A.T."/>
            <person name="Zimmer P.D."/>
            <person name="Malone G."/>
            <person name="Dellagostin O."/>
            <person name="de Oliveira A.C."/>
            <person name="Bevan M."/>
            <person name="Bancroft I."/>
            <person name="Minx P."/>
            <person name="Cordum H."/>
            <person name="Wilson R."/>
            <person name="Cheng Z."/>
            <person name="Jin W."/>
            <person name="Jiang J."/>
            <person name="Leong S.A."/>
            <person name="Iwama H."/>
            <person name="Gojobori T."/>
            <person name="Itoh T."/>
            <person name="Niimura Y."/>
            <person name="Fujii Y."/>
            <person name="Habara T."/>
            <person name="Sakai H."/>
            <person name="Sato Y."/>
            <person name="Wilson G."/>
            <person name="Kumar K."/>
            <person name="McCouch S."/>
            <person name="Juretic N."/>
            <person name="Hoen D."/>
            <person name="Wright S."/>
            <person name="Bruskiewich R."/>
            <person name="Bureau T."/>
            <person name="Miyao A."/>
            <person name="Hirochika H."/>
            <person name="Nishikawa T."/>
            <person name="Kadowaki K."/>
            <person name="Sugiura M."/>
            <person name="Burr B."/>
            <person name="Sasaki T."/>
        </authorList>
    </citation>
    <scope>NUCLEOTIDE SEQUENCE [LARGE SCALE GENOMIC DNA]</scope>
    <source>
        <strain evidence="2">cv. Nipponbare</strain>
    </source>
</reference>
<dbReference type="InParanoid" id="A0A0N7KEX4"/>